<accession>A0ACC2ZWY5</accession>
<reference evidence="1" key="1">
    <citation type="submission" date="2022-10" db="EMBL/GenBank/DDBJ databases">
        <title>Culturing micro-colonial fungi from biological soil crusts in the Mojave desert and describing Neophaeococcomyces mojavensis, and introducing the new genera and species Taxawa tesnikishii.</title>
        <authorList>
            <person name="Kurbessoian T."/>
            <person name="Stajich J.E."/>
        </authorList>
    </citation>
    <scope>NUCLEOTIDE SEQUENCE</scope>
    <source>
        <strain evidence="1">JES_112</strain>
    </source>
</reference>
<name>A0ACC2ZWY5_9EURO</name>
<evidence type="ECO:0000313" key="1">
    <source>
        <dbReference type="EMBL" id="KAJ9652151.1"/>
    </source>
</evidence>
<dbReference type="Proteomes" id="UP001172386">
    <property type="component" value="Unassembled WGS sequence"/>
</dbReference>
<keyword evidence="2" id="KW-1185">Reference proteome</keyword>
<gene>
    <name evidence="1" type="ORF">H2198_008573</name>
</gene>
<protein>
    <submittedName>
        <fullName evidence="1">Uncharacterized protein</fullName>
    </submittedName>
</protein>
<sequence>MSDQTSSPALKATRQKAPRPSAALLALREKGFELSESRVDSISPLHSYSPPDASLRVSPLSIVSTPSDLDRSFPLRSGERWGTSPSNASSAETTVTGILNLYTNMSEWSLETEYEETTSSLDDSDDNNRPPRTVHQPKAYRDTIAPLLEHQFSNYCLTVPPASPPKLVASMPKLTHLDAGASITSLRLTSEASLNLQPTTDTGASLSQSLIQTTTTDTTLLPPVADAALTPSFQQYSQSLAQRKVVLEVASLRDAGSSYNQPLSLVSPETDMDNRLSPQSAMSEISVNYERQMAYDTLAPPLTKQSPNMRPVSLVQDDFWPGPESAVFAHVADNKVVPPSDPAQDLPPSRLNEEKVAAQQAQIWVQYNAEKKQQAQKAETKRHPSEARSILHDPIEGPMRTYLTPEPQERKDCGTLSVERPYFGGSLERPSSTFSSDSSGSRGIHETFSRQLKAVWRDKFQRKREKGSKVDANTKREKTVSGVTPDKSSAFNDDIVSYRYPYKLSHESAAMQPAVPSYIEYPAGLNSGAQSSMNSATQLLDDGRSLSSVLVTPELEQKGTLFSHERQRRSPQSAIPLTRYQKYATEPWYESNKKKRRGKYEGAMKAAEVAAQTEERSSPDPEHDSHRASFASIKGHFYSQSSSTYASRPSTEASATPEANDKADSSMSFGRHHGYNDSIFEASGGKKIGGFTNRLLMSSEERRKLKVKESIIVMGSTKMSGCGLSGGSSDDATPLVRL</sequence>
<evidence type="ECO:0000313" key="2">
    <source>
        <dbReference type="Proteomes" id="UP001172386"/>
    </source>
</evidence>
<proteinExistence type="predicted"/>
<organism evidence="1 2">
    <name type="scientific">Neophaeococcomyces mojaviensis</name>
    <dbReference type="NCBI Taxonomy" id="3383035"/>
    <lineage>
        <taxon>Eukaryota</taxon>
        <taxon>Fungi</taxon>
        <taxon>Dikarya</taxon>
        <taxon>Ascomycota</taxon>
        <taxon>Pezizomycotina</taxon>
        <taxon>Eurotiomycetes</taxon>
        <taxon>Chaetothyriomycetidae</taxon>
        <taxon>Chaetothyriales</taxon>
        <taxon>Chaetothyriales incertae sedis</taxon>
        <taxon>Neophaeococcomyces</taxon>
    </lineage>
</organism>
<dbReference type="EMBL" id="JAPDRQ010000213">
    <property type="protein sequence ID" value="KAJ9652151.1"/>
    <property type="molecule type" value="Genomic_DNA"/>
</dbReference>
<comment type="caution">
    <text evidence="1">The sequence shown here is derived from an EMBL/GenBank/DDBJ whole genome shotgun (WGS) entry which is preliminary data.</text>
</comment>